<dbReference type="InterPro" id="IPR016181">
    <property type="entry name" value="Acyl_CoA_acyltransferase"/>
</dbReference>
<evidence type="ECO:0000313" key="3">
    <source>
        <dbReference type="Proteomes" id="UP000815677"/>
    </source>
</evidence>
<accession>A0ABQ0LNL3</accession>
<dbReference type="Proteomes" id="UP000815677">
    <property type="component" value="Unassembled WGS sequence"/>
</dbReference>
<evidence type="ECO:0000313" key="2">
    <source>
        <dbReference type="EMBL" id="GAT52693.1"/>
    </source>
</evidence>
<name>A0ABQ0LNL3_MYCCL</name>
<gene>
    <name evidence="2" type="ORF">MCHLO_09719</name>
</gene>
<dbReference type="Gene3D" id="3.40.630.30">
    <property type="match status" value="1"/>
</dbReference>
<dbReference type="PROSITE" id="PS51186">
    <property type="entry name" value="GNAT"/>
    <property type="match status" value="1"/>
</dbReference>
<proteinExistence type="predicted"/>
<feature type="domain" description="N-acetyltransferase" evidence="1">
    <location>
        <begin position="76"/>
        <end position="222"/>
    </location>
</feature>
<dbReference type="InterPro" id="IPR000182">
    <property type="entry name" value="GNAT_dom"/>
</dbReference>
<reference evidence="2" key="1">
    <citation type="submission" date="2014-09" db="EMBL/GenBank/DDBJ databases">
        <title>Genome sequence of the luminous mushroom Mycena chlorophos for searching fungal bioluminescence genes.</title>
        <authorList>
            <person name="Tanaka Y."/>
            <person name="Kasuga D."/>
            <person name="Oba Y."/>
            <person name="Hase S."/>
            <person name="Sato K."/>
            <person name="Oba Y."/>
            <person name="Sakakibara Y."/>
        </authorList>
    </citation>
    <scope>NUCLEOTIDE SEQUENCE</scope>
</reference>
<dbReference type="EMBL" id="DF847878">
    <property type="protein sequence ID" value="GAT52693.1"/>
    <property type="molecule type" value="Genomic_DNA"/>
</dbReference>
<keyword evidence="3" id="KW-1185">Reference proteome</keyword>
<dbReference type="SUPFAM" id="SSF55729">
    <property type="entry name" value="Acyl-CoA N-acyltransferases (Nat)"/>
    <property type="match status" value="1"/>
</dbReference>
<protein>
    <recommendedName>
        <fullName evidence="1">N-acetyltransferase domain-containing protein</fullName>
    </recommendedName>
</protein>
<dbReference type="Pfam" id="PF13508">
    <property type="entry name" value="Acetyltransf_7"/>
    <property type="match status" value="1"/>
</dbReference>
<evidence type="ECO:0000259" key="1">
    <source>
        <dbReference type="PROSITE" id="PS51186"/>
    </source>
</evidence>
<organism evidence="2 3">
    <name type="scientific">Mycena chlorophos</name>
    <name type="common">Agaric fungus</name>
    <name type="synonym">Agaricus chlorophos</name>
    <dbReference type="NCBI Taxonomy" id="658473"/>
    <lineage>
        <taxon>Eukaryota</taxon>
        <taxon>Fungi</taxon>
        <taxon>Dikarya</taxon>
        <taxon>Basidiomycota</taxon>
        <taxon>Agaricomycotina</taxon>
        <taxon>Agaricomycetes</taxon>
        <taxon>Agaricomycetidae</taxon>
        <taxon>Agaricales</taxon>
        <taxon>Marasmiineae</taxon>
        <taxon>Mycenaceae</taxon>
        <taxon>Mycena</taxon>
    </lineage>
</organism>
<sequence>MAQTLDDLVYTPLALPSPRTHLARPADLTAIAQRYATFRIEALTTSPKAFASTLALETGFTAEQWAAKIWRADAVVIICLAHPRDVEPSASSGACTWVASAILRGPMSVGEYTLSPASNDVVLGADEEETRWQMTAVFASAAHRGRGLGKLLIQGAKDHALAYSRNSAPAIPKARLRALVHPDNATVLGLYAKMGFVDVARTTGKEAYRTNGDVAEWERKLESLSDEMKGFWTEFLGAIVLEWVGDA</sequence>